<keyword evidence="6" id="KW-0227">DNA damage</keyword>
<dbReference type="InterPro" id="IPR027417">
    <property type="entry name" value="P-loop_NTPase"/>
</dbReference>
<dbReference type="PANTHER" id="PTHR19306:SF6">
    <property type="entry name" value="STRUCTURAL MAINTENANCE OF CHROMOSOMES PROTEIN 6"/>
    <property type="match status" value="1"/>
</dbReference>
<feature type="coiled-coil region" evidence="12">
    <location>
        <begin position="285"/>
        <end position="436"/>
    </location>
</feature>
<keyword evidence="9" id="KW-0233">DNA recombination</keyword>
<evidence type="ECO:0000313" key="16">
    <source>
        <dbReference type="RefSeq" id="XP_022257401.1"/>
    </source>
</evidence>
<evidence type="ECO:0000256" key="6">
    <source>
        <dbReference type="ARBA" id="ARBA00022763"/>
    </source>
</evidence>
<dbReference type="Proteomes" id="UP000694941">
    <property type="component" value="Unplaced"/>
</dbReference>
<evidence type="ECO:0000256" key="2">
    <source>
        <dbReference type="ARBA" id="ARBA00004286"/>
    </source>
</evidence>
<dbReference type="PANTHER" id="PTHR19306">
    <property type="entry name" value="STRUCTURAL MAINTENANCE OF CHROMOSOMES 5,6 SMC5, SMC6"/>
    <property type="match status" value="1"/>
</dbReference>
<keyword evidence="8 12" id="KW-0175">Coiled coil</keyword>
<dbReference type="SUPFAM" id="SSF52540">
    <property type="entry name" value="P-loop containing nucleoside triphosphate hydrolases"/>
    <property type="match status" value="1"/>
</dbReference>
<organism evidence="15 16">
    <name type="scientific">Limulus polyphemus</name>
    <name type="common">Atlantic horseshoe crab</name>
    <dbReference type="NCBI Taxonomy" id="6850"/>
    <lineage>
        <taxon>Eukaryota</taxon>
        <taxon>Metazoa</taxon>
        <taxon>Ecdysozoa</taxon>
        <taxon>Arthropoda</taxon>
        <taxon>Chelicerata</taxon>
        <taxon>Merostomata</taxon>
        <taxon>Xiphosura</taxon>
        <taxon>Limulidae</taxon>
        <taxon>Limulus</taxon>
    </lineage>
</organism>
<evidence type="ECO:0000256" key="8">
    <source>
        <dbReference type="ARBA" id="ARBA00023054"/>
    </source>
</evidence>
<comment type="subcellular location">
    <subcellularLocation>
        <location evidence="2">Chromosome</location>
    </subcellularLocation>
    <subcellularLocation>
        <location evidence="1">Nucleus</location>
    </subcellularLocation>
</comment>
<keyword evidence="11" id="KW-0539">Nucleus</keyword>
<evidence type="ECO:0000256" key="11">
    <source>
        <dbReference type="ARBA" id="ARBA00023242"/>
    </source>
</evidence>
<dbReference type="Pfam" id="PF02463">
    <property type="entry name" value="SMC_N"/>
    <property type="match status" value="1"/>
</dbReference>
<feature type="domain" description="RecF/RecN/SMC N-terminal" evidence="14">
    <location>
        <begin position="51"/>
        <end position="1006"/>
    </location>
</feature>
<evidence type="ECO:0000256" key="12">
    <source>
        <dbReference type="SAM" id="Coils"/>
    </source>
</evidence>
<feature type="coiled-coil region" evidence="12">
    <location>
        <begin position="633"/>
        <end position="807"/>
    </location>
</feature>
<sequence>MAGSRKRQSSSPDVPGNKRSRQVSPSETVTVPLTRNPQLSKTEEEAEVGIIESISLKNFMCHGCLDFRFGPNVNIIIGHNGSGKSAILTALVIGLGGKAHATNRGSNIKGFIKTGKLSAEIIVKLRNRGVDAHKPEEYGSTITIERRITSDGTSTYKMKGELGNLVSSKREELVHILDQFNIQVDNPVAVLNQEVSRKFLSSKNDHDIFQFFLKATQLGQMCHDYDTADEQKIITIDILSIKEENFKVLEKEVKEWEKKWQFHQSLDQQRQKIDKLKKEIAWAYITELERNVEELLKTFTREDRSTPKYEEKVQEQESKLNKISHRRERELKAIENEMHAVKKEKEGLIIKIEELRKAGPVDYVAQREERLRKMQLLEDEKQRLHSQLSTSKLHLEQLKKSVLHYAEKEDNIQTEKQGLEMEYRALNRKVQDLEASRGNQLRMFGTQVPELITKINEAYQQGKFKKKPRGPVGSCIHLKDPNWALAVETCLKSLMFAFCCDNHHDEKVLQDLINRVLVDGRKPQIICATFQEKLYDVVDYAVQSTEFRSVLEILSVKDPVIVNCLIDQRMIECVLLIPDKEQARQVMLNNVPKNCREAFTIEGDQLYPSPSFRYYSSLKHRASLLQGNVEEEIKVKKQEAKSVQSQIQEMQRNFQETSEQKQSNEREMRNADTHVAKINQSIARTNLEINDLRNTEEPDPVNVSALDDEVSFLNQKLEKYQAEQQKKKEVVEEAFQELKQVDDRCQSLDVKIKSLLNETHPVKEKLNQIDSEIEQLKASRRHYQDKLKKHAETVARMKREFEIAKKDCEDVCKDVITGCVHKDVITGCVHKDVITGHGNKEEVTVQYYETKQKYEKIQLEMKKMKKFMEALDEGIRKRKKAYRIFRQQLCLRIKYLFITALSQRNYDGKISFDHKEETLKIEVRTNETVKEYNSDLKSLSGGERSFATVCFLLALWDAVESPFRILDEFDVFMDMANRRVSMDMMLDTALHKLRHQFIFLTPQDMTKIRASPRIRICRMPDPDRRQSTLPFSKQVVNS</sequence>
<protein>
    <submittedName>
        <fullName evidence="16">Structural maintenance of chromosomes protein 6-like</fullName>
    </submittedName>
</protein>
<evidence type="ECO:0000256" key="4">
    <source>
        <dbReference type="ARBA" id="ARBA00022454"/>
    </source>
</evidence>
<evidence type="ECO:0000256" key="10">
    <source>
        <dbReference type="ARBA" id="ARBA00023204"/>
    </source>
</evidence>
<evidence type="ECO:0000256" key="13">
    <source>
        <dbReference type="SAM" id="MobiDB-lite"/>
    </source>
</evidence>
<dbReference type="RefSeq" id="XP_022257401.1">
    <property type="nucleotide sequence ID" value="XM_022401693.1"/>
</dbReference>
<accession>A0ABM1TNE5</accession>
<name>A0ABM1TNE5_LIMPO</name>
<dbReference type="Gene3D" id="1.10.287.1490">
    <property type="match status" value="1"/>
</dbReference>
<evidence type="ECO:0000259" key="14">
    <source>
        <dbReference type="Pfam" id="PF02463"/>
    </source>
</evidence>
<keyword evidence="5" id="KW-0547">Nucleotide-binding</keyword>
<evidence type="ECO:0000256" key="5">
    <source>
        <dbReference type="ARBA" id="ARBA00022741"/>
    </source>
</evidence>
<evidence type="ECO:0000256" key="3">
    <source>
        <dbReference type="ARBA" id="ARBA00006793"/>
    </source>
</evidence>
<feature type="compositionally biased region" description="Polar residues" evidence="13">
    <location>
        <begin position="22"/>
        <end position="40"/>
    </location>
</feature>
<dbReference type="Gene3D" id="3.40.50.300">
    <property type="entry name" value="P-loop containing nucleotide triphosphate hydrolases"/>
    <property type="match status" value="2"/>
</dbReference>
<dbReference type="InterPro" id="IPR003395">
    <property type="entry name" value="RecF/RecN/SMC_N"/>
</dbReference>
<reference evidence="16" key="1">
    <citation type="submission" date="2025-08" db="UniProtKB">
        <authorList>
            <consortium name="RefSeq"/>
        </authorList>
    </citation>
    <scope>IDENTIFICATION</scope>
    <source>
        <tissue evidence="16">Muscle</tissue>
    </source>
</reference>
<evidence type="ECO:0000256" key="9">
    <source>
        <dbReference type="ARBA" id="ARBA00023172"/>
    </source>
</evidence>
<gene>
    <name evidence="16" type="primary">LOC106473207</name>
</gene>
<dbReference type="SUPFAM" id="SSF57997">
    <property type="entry name" value="Tropomyosin"/>
    <property type="match status" value="1"/>
</dbReference>
<keyword evidence="4" id="KW-0158">Chromosome</keyword>
<comment type="similarity">
    <text evidence="3">Belongs to the SMC family. SMC6 subfamily.</text>
</comment>
<evidence type="ECO:0000256" key="7">
    <source>
        <dbReference type="ARBA" id="ARBA00022840"/>
    </source>
</evidence>
<dbReference type="GeneID" id="106473207"/>
<evidence type="ECO:0000256" key="1">
    <source>
        <dbReference type="ARBA" id="ARBA00004123"/>
    </source>
</evidence>
<evidence type="ECO:0000313" key="15">
    <source>
        <dbReference type="Proteomes" id="UP000694941"/>
    </source>
</evidence>
<feature type="region of interest" description="Disordered" evidence="13">
    <location>
        <begin position="1"/>
        <end position="41"/>
    </location>
</feature>
<keyword evidence="7" id="KW-0067">ATP-binding</keyword>
<proteinExistence type="inferred from homology"/>
<keyword evidence="10" id="KW-0234">DNA repair</keyword>
<keyword evidence="15" id="KW-1185">Reference proteome</keyword>